<dbReference type="Proteomes" id="UP000501443">
    <property type="component" value="Chromosome 1"/>
</dbReference>
<gene>
    <name evidence="2" type="ORF">HOO69_06880</name>
</gene>
<dbReference type="CDD" id="cd00085">
    <property type="entry name" value="HNHc"/>
    <property type="match status" value="1"/>
</dbReference>
<reference evidence="2 3" key="1">
    <citation type="submission" date="2020-05" db="EMBL/GenBank/DDBJ databases">
        <title>First description outside Europe of the emergent pathogen for shellfish aquaculture Vibrio europaeus.</title>
        <authorList>
            <person name="Dubert J."/>
            <person name="Rojas R."/>
        </authorList>
    </citation>
    <scope>NUCLEOTIDE SEQUENCE [LARGE SCALE GENOMIC DNA]</scope>
    <source>
        <strain evidence="2 3">NPI-1</strain>
    </source>
</reference>
<proteinExistence type="predicted"/>
<keyword evidence="2" id="KW-0540">Nuclease</keyword>
<dbReference type="InterPro" id="IPR003615">
    <property type="entry name" value="HNH_nuc"/>
</dbReference>
<dbReference type="RefSeq" id="WP_171801670.1">
    <property type="nucleotide sequence ID" value="NZ_CP053541.1"/>
</dbReference>
<protein>
    <submittedName>
        <fullName evidence="2">HNH endonuclease</fullName>
    </submittedName>
</protein>
<name>A0AAE7DX06_9VIBR</name>
<sequence length="301" mass="33702">METCIICVGEHPITQSNPLTIEHIVPENIGGCLTAKNVCKHCNSKMGSGFEARASKNLTFQLPRYVGKIEGKNGSIPNPFIHRGEKEELGGKYVVQEDLSVKTVPQINLREDDDGQVVEIVVDKSEPHKAREMLKTRLKRQVKAEHGVSLSDEQLDELSDKVLNSACVTTRRVEQPQLQMTHEIDEIATQLVYLKVGYELAVYHFGIEYLKDSQANLLQACLYTQHVPDTLYLSAPPLAVFGGSYGEQCHLVRFEGHACYISLFGKTYAFEFSASKAFSANPAVQYEFNYLERECSLVNLT</sequence>
<evidence type="ECO:0000313" key="2">
    <source>
        <dbReference type="EMBL" id="QJY36351.1"/>
    </source>
</evidence>
<organism evidence="2 3">
    <name type="scientific">Vibrio europaeus</name>
    <dbReference type="NCBI Taxonomy" id="300876"/>
    <lineage>
        <taxon>Bacteria</taxon>
        <taxon>Pseudomonadati</taxon>
        <taxon>Pseudomonadota</taxon>
        <taxon>Gammaproteobacteria</taxon>
        <taxon>Vibrionales</taxon>
        <taxon>Vibrionaceae</taxon>
        <taxon>Vibrio</taxon>
        <taxon>Vibrio oreintalis group</taxon>
    </lineage>
</organism>
<feature type="domain" description="HNH endonuclease 5" evidence="1">
    <location>
        <begin position="4"/>
        <end position="58"/>
    </location>
</feature>
<evidence type="ECO:0000313" key="3">
    <source>
        <dbReference type="Proteomes" id="UP000501443"/>
    </source>
</evidence>
<dbReference type="Pfam" id="PF14279">
    <property type="entry name" value="HNH_5"/>
    <property type="match status" value="1"/>
</dbReference>
<dbReference type="EMBL" id="CP053541">
    <property type="protein sequence ID" value="QJY36351.1"/>
    <property type="molecule type" value="Genomic_DNA"/>
</dbReference>
<keyword evidence="2" id="KW-0255">Endonuclease</keyword>
<keyword evidence="2" id="KW-0378">Hydrolase</keyword>
<dbReference type="AlphaFoldDB" id="A0AAE7DX06"/>
<dbReference type="GO" id="GO:0004519">
    <property type="term" value="F:endonuclease activity"/>
    <property type="evidence" value="ECO:0007669"/>
    <property type="project" value="UniProtKB-KW"/>
</dbReference>
<accession>A0AAE7DX06</accession>
<dbReference type="InterPro" id="IPR029471">
    <property type="entry name" value="HNH_5"/>
</dbReference>
<evidence type="ECO:0000259" key="1">
    <source>
        <dbReference type="Pfam" id="PF14279"/>
    </source>
</evidence>